<keyword evidence="3" id="KW-0378">Hydrolase</keyword>
<dbReference type="GO" id="GO:0016787">
    <property type="term" value="F:hydrolase activity"/>
    <property type="evidence" value="ECO:0007669"/>
    <property type="project" value="UniProtKB-KW"/>
</dbReference>
<sequence>MKGTLWCLHGAVGMAADWRGLSVPGWSVKRVDLWRFLDCCPMTMPEFGLALNREAESGNRETPGKRVLVAYSMGARLALHALLEGGPWDAAVLIGPHPGLESEEERAARRASDAEWASLALSGKWAGFLRKWEDQAVLQRSPDGEGGMADRAGLSVRRREVARSFIDWSLGAQQPLWSRLGEISCPVLWEAGELDPKFRALAERATPLIPNAELWVAPGAGHRLPWDGPAAFREKLGEFLERLGS</sequence>
<dbReference type="InterPro" id="IPR000073">
    <property type="entry name" value="AB_hydrolase_1"/>
</dbReference>
<accession>A0A858RH67</accession>
<dbReference type="RefSeq" id="WP_169454161.1">
    <property type="nucleotide sequence ID" value="NZ_CP051774.1"/>
</dbReference>
<keyword evidence="4" id="KW-1185">Reference proteome</keyword>
<evidence type="ECO:0000313" key="4">
    <source>
        <dbReference type="Proteomes" id="UP000501812"/>
    </source>
</evidence>
<dbReference type="Proteomes" id="UP000501812">
    <property type="component" value="Chromosome"/>
</dbReference>
<dbReference type="PANTHER" id="PTHR42916:SF1">
    <property type="entry name" value="PROTEIN PHYLLO, CHLOROPLASTIC"/>
    <property type="match status" value="1"/>
</dbReference>
<dbReference type="Pfam" id="PF12697">
    <property type="entry name" value="Abhydrolase_6"/>
    <property type="match status" value="1"/>
</dbReference>
<dbReference type="KEGG" id="luo:HHL09_08635"/>
<dbReference type="InterPro" id="IPR029058">
    <property type="entry name" value="AB_hydrolase_fold"/>
</dbReference>
<dbReference type="EMBL" id="CP051774">
    <property type="protein sequence ID" value="QJE95848.1"/>
    <property type="molecule type" value="Genomic_DNA"/>
</dbReference>
<proteinExistence type="predicted"/>
<evidence type="ECO:0000313" key="3">
    <source>
        <dbReference type="EMBL" id="QJE95848.1"/>
    </source>
</evidence>
<dbReference type="SUPFAM" id="SSF53474">
    <property type="entry name" value="alpha/beta-Hydrolases"/>
    <property type="match status" value="1"/>
</dbReference>
<reference evidence="3 4" key="1">
    <citation type="submission" date="2020-04" db="EMBL/GenBank/DDBJ databases">
        <title>Luteolibacter sp. G-1-1-1 isolated from soil.</title>
        <authorList>
            <person name="Dahal R.H."/>
        </authorList>
    </citation>
    <scope>NUCLEOTIDE SEQUENCE [LARGE SCALE GENOMIC DNA]</scope>
    <source>
        <strain evidence="3 4">G-1-1-1</strain>
    </source>
</reference>
<feature type="domain" description="AB hydrolase-1" evidence="2">
    <location>
        <begin position="61"/>
        <end position="233"/>
    </location>
</feature>
<dbReference type="GO" id="GO:0016829">
    <property type="term" value="F:lyase activity"/>
    <property type="evidence" value="ECO:0007669"/>
    <property type="project" value="UniProtKB-KW"/>
</dbReference>
<protein>
    <submittedName>
        <fullName evidence="3">Alpha/beta fold hydrolase</fullName>
    </submittedName>
</protein>
<dbReference type="Gene3D" id="3.40.50.1820">
    <property type="entry name" value="alpha/beta hydrolase"/>
    <property type="match status" value="1"/>
</dbReference>
<gene>
    <name evidence="3" type="ORF">HHL09_08635</name>
</gene>
<dbReference type="PANTHER" id="PTHR42916">
    <property type="entry name" value="2-SUCCINYL-5-ENOLPYRUVYL-6-HYDROXY-3-CYCLOHEXENE-1-CARBOXYLATE SYNTHASE"/>
    <property type="match status" value="1"/>
</dbReference>
<name>A0A858RH67_9BACT</name>
<keyword evidence="1" id="KW-0456">Lyase</keyword>
<organism evidence="3 4">
    <name type="scientific">Luteolibacter luteus</name>
    <dbReference type="NCBI Taxonomy" id="2728835"/>
    <lineage>
        <taxon>Bacteria</taxon>
        <taxon>Pseudomonadati</taxon>
        <taxon>Verrucomicrobiota</taxon>
        <taxon>Verrucomicrobiia</taxon>
        <taxon>Verrucomicrobiales</taxon>
        <taxon>Verrucomicrobiaceae</taxon>
        <taxon>Luteolibacter</taxon>
    </lineage>
</organism>
<evidence type="ECO:0000256" key="1">
    <source>
        <dbReference type="ARBA" id="ARBA00023239"/>
    </source>
</evidence>
<evidence type="ECO:0000259" key="2">
    <source>
        <dbReference type="Pfam" id="PF12697"/>
    </source>
</evidence>
<dbReference type="AlphaFoldDB" id="A0A858RH67"/>